<accession>A0A9W9STC1</accession>
<organism evidence="2 3">
    <name type="scientific">Penicillium concentricum</name>
    <dbReference type="NCBI Taxonomy" id="293559"/>
    <lineage>
        <taxon>Eukaryota</taxon>
        <taxon>Fungi</taxon>
        <taxon>Dikarya</taxon>
        <taxon>Ascomycota</taxon>
        <taxon>Pezizomycotina</taxon>
        <taxon>Eurotiomycetes</taxon>
        <taxon>Eurotiomycetidae</taxon>
        <taxon>Eurotiales</taxon>
        <taxon>Aspergillaceae</taxon>
        <taxon>Penicillium</taxon>
    </lineage>
</organism>
<feature type="region of interest" description="Disordered" evidence="1">
    <location>
        <begin position="153"/>
        <end position="193"/>
    </location>
</feature>
<reference evidence="2" key="1">
    <citation type="submission" date="2022-12" db="EMBL/GenBank/DDBJ databases">
        <authorList>
            <person name="Petersen C."/>
        </authorList>
    </citation>
    <scope>NUCLEOTIDE SEQUENCE</scope>
    <source>
        <strain evidence="2">IBT 3081</strain>
    </source>
</reference>
<gene>
    <name evidence="2" type="ORF">N7517_002244</name>
</gene>
<dbReference type="EMBL" id="JAPZBT010000001">
    <property type="protein sequence ID" value="KAJ5384333.1"/>
    <property type="molecule type" value="Genomic_DNA"/>
</dbReference>
<proteinExistence type="predicted"/>
<dbReference type="OrthoDB" id="4324149at2759"/>
<sequence length="193" mass="21659">MAKILRRERNPSCKCRKSTPGHWPGNLIFPTIYFADESSASALPPDLAKFLILLKENELDQWTVSLEAAYTAVNPGMVEGEANRILARDGIEAQRPDIQRPLSTPVNPAPNREQVKKKLRRAIELLEEVADDLDKLSPKLRKRISGILIAGLTQSEDVAPSEDQSREMPPRKRARKPVSRRVSAAETEELDED</sequence>
<evidence type="ECO:0000313" key="2">
    <source>
        <dbReference type="EMBL" id="KAJ5384333.1"/>
    </source>
</evidence>
<evidence type="ECO:0000256" key="1">
    <source>
        <dbReference type="SAM" id="MobiDB-lite"/>
    </source>
</evidence>
<dbReference type="AlphaFoldDB" id="A0A9W9STC1"/>
<comment type="caution">
    <text evidence="2">The sequence shown here is derived from an EMBL/GenBank/DDBJ whole genome shotgun (WGS) entry which is preliminary data.</text>
</comment>
<dbReference type="Proteomes" id="UP001147752">
    <property type="component" value="Unassembled WGS sequence"/>
</dbReference>
<evidence type="ECO:0000313" key="3">
    <source>
        <dbReference type="Proteomes" id="UP001147752"/>
    </source>
</evidence>
<protein>
    <submittedName>
        <fullName evidence="2">Uncharacterized protein</fullName>
    </submittedName>
</protein>
<dbReference type="RefSeq" id="XP_056584109.1">
    <property type="nucleotide sequence ID" value="XM_056719974.1"/>
</dbReference>
<name>A0A9W9STC1_9EURO</name>
<keyword evidence="3" id="KW-1185">Reference proteome</keyword>
<dbReference type="GeneID" id="81459157"/>
<reference evidence="2" key="2">
    <citation type="journal article" date="2023" name="IMA Fungus">
        <title>Comparative genomic study of the Penicillium genus elucidates a diverse pangenome and 15 lateral gene transfer events.</title>
        <authorList>
            <person name="Petersen C."/>
            <person name="Sorensen T."/>
            <person name="Nielsen M.R."/>
            <person name="Sondergaard T.E."/>
            <person name="Sorensen J.L."/>
            <person name="Fitzpatrick D.A."/>
            <person name="Frisvad J.C."/>
            <person name="Nielsen K.L."/>
        </authorList>
    </citation>
    <scope>NUCLEOTIDE SEQUENCE</scope>
    <source>
        <strain evidence="2">IBT 3081</strain>
    </source>
</reference>